<reference evidence="1 2" key="1">
    <citation type="journal article" date="2022" name="Nat. Genet.">
        <title>Improved pea reference genome and pan-genome highlight genomic features and evolutionary characteristics.</title>
        <authorList>
            <person name="Yang T."/>
            <person name="Liu R."/>
            <person name="Luo Y."/>
            <person name="Hu S."/>
            <person name="Wang D."/>
            <person name="Wang C."/>
            <person name="Pandey M.K."/>
            <person name="Ge S."/>
            <person name="Xu Q."/>
            <person name="Li N."/>
            <person name="Li G."/>
            <person name="Huang Y."/>
            <person name="Saxena R.K."/>
            <person name="Ji Y."/>
            <person name="Li M."/>
            <person name="Yan X."/>
            <person name="He Y."/>
            <person name="Liu Y."/>
            <person name="Wang X."/>
            <person name="Xiang C."/>
            <person name="Varshney R.K."/>
            <person name="Ding H."/>
            <person name="Gao S."/>
            <person name="Zong X."/>
        </authorList>
    </citation>
    <scope>NUCLEOTIDE SEQUENCE [LARGE SCALE GENOMIC DNA]</scope>
    <source>
        <strain evidence="1 2">cv. Zhongwan 6</strain>
    </source>
</reference>
<protein>
    <submittedName>
        <fullName evidence="1">Uncharacterized protein</fullName>
    </submittedName>
</protein>
<dbReference type="EMBL" id="JAMSHJ010000006">
    <property type="protein sequence ID" value="KAI5393762.1"/>
    <property type="molecule type" value="Genomic_DNA"/>
</dbReference>
<proteinExistence type="predicted"/>
<evidence type="ECO:0000313" key="1">
    <source>
        <dbReference type="EMBL" id="KAI5393762.1"/>
    </source>
</evidence>
<sequence>MVGILTESGWTEEVQGVKNVIQHHFESSFKEHNFHRPNLDGVEFNMLSLKERLSLEIPFEEEEMKTMVYQSANDKGPGPDGFNMNFYKAYGLISKWQSTFLAGRSIQDGVLVVNEIMDFATRNKKERLVVKVDFQKAYDGGERLETRGFIIPLSLPFGGSRFNRDQAARVPKAIIQKIIKTQSCAADQDSKTVDVCVWNNGVWVWDINLVKDHLDAEESAQLCEMHLLLLQVTPSAEAEDNFSGGLATDDFGQKCVFSNFGEFGWSSCR</sequence>
<name>A0A9D4W270_PEA</name>
<gene>
    <name evidence="1" type="ORF">KIW84_060758</name>
</gene>
<keyword evidence="2" id="KW-1185">Reference proteome</keyword>
<accession>A0A9D4W270</accession>
<evidence type="ECO:0000313" key="2">
    <source>
        <dbReference type="Proteomes" id="UP001058974"/>
    </source>
</evidence>
<dbReference type="Gramene" id="Psat06G0075800-T1">
    <property type="protein sequence ID" value="KAI5393762.1"/>
    <property type="gene ID" value="KIW84_060758"/>
</dbReference>
<dbReference type="AlphaFoldDB" id="A0A9D4W270"/>
<organism evidence="1 2">
    <name type="scientific">Pisum sativum</name>
    <name type="common">Garden pea</name>
    <name type="synonym">Lathyrus oleraceus</name>
    <dbReference type="NCBI Taxonomy" id="3888"/>
    <lineage>
        <taxon>Eukaryota</taxon>
        <taxon>Viridiplantae</taxon>
        <taxon>Streptophyta</taxon>
        <taxon>Embryophyta</taxon>
        <taxon>Tracheophyta</taxon>
        <taxon>Spermatophyta</taxon>
        <taxon>Magnoliopsida</taxon>
        <taxon>eudicotyledons</taxon>
        <taxon>Gunneridae</taxon>
        <taxon>Pentapetalae</taxon>
        <taxon>rosids</taxon>
        <taxon>fabids</taxon>
        <taxon>Fabales</taxon>
        <taxon>Fabaceae</taxon>
        <taxon>Papilionoideae</taxon>
        <taxon>50 kb inversion clade</taxon>
        <taxon>NPAAA clade</taxon>
        <taxon>Hologalegina</taxon>
        <taxon>IRL clade</taxon>
        <taxon>Fabeae</taxon>
        <taxon>Lathyrus</taxon>
    </lineage>
</organism>
<comment type="caution">
    <text evidence="1">The sequence shown here is derived from an EMBL/GenBank/DDBJ whole genome shotgun (WGS) entry which is preliminary data.</text>
</comment>
<dbReference type="Proteomes" id="UP001058974">
    <property type="component" value="Chromosome 6"/>
</dbReference>